<feature type="transmembrane region" description="Helical" evidence="1">
    <location>
        <begin position="180"/>
        <end position="198"/>
    </location>
</feature>
<feature type="transmembrane region" description="Helical" evidence="1">
    <location>
        <begin position="315"/>
        <end position="333"/>
    </location>
</feature>
<evidence type="ECO:0000256" key="2">
    <source>
        <dbReference type="SAM" id="SignalP"/>
    </source>
</evidence>
<dbReference type="Proteomes" id="UP001144256">
    <property type="component" value="Unassembled WGS sequence"/>
</dbReference>
<accession>A0A9W5Y9K4</accession>
<feature type="transmembrane region" description="Helical" evidence="1">
    <location>
        <begin position="353"/>
        <end position="375"/>
    </location>
</feature>
<comment type="caution">
    <text evidence="3">The sequence shown here is derived from an EMBL/GenBank/DDBJ whole genome shotgun (WGS) entry which is preliminary data.</text>
</comment>
<feature type="transmembrane region" description="Helical" evidence="1">
    <location>
        <begin position="256"/>
        <end position="275"/>
    </location>
</feature>
<feature type="signal peptide" evidence="2">
    <location>
        <begin position="1"/>
        <end position="24"/>
    </location>
</feature>
<evidence type="ECO:0000313" key="3">
    <source>
        <dbReference type="EMBL" id="GKX28421.1"/>
    </source>
</evidence>
<feature type="transmembrane region" description="Helical" evidence="1">
    <location>
        <begin position="205"/>
        <end position="230"/>
    </location>
</feature>
<organism evidence="3 4">
    <name type="scientific">Vallitalea longa</name>
    <dbReference type="NCBI Taxonomy" id="2936439"/>
    <lineage>
        <taxon>Bacteria</taxon>
        <taxon>Bacillati</taxon>
        <taxon>Bacillota</taxon>
        <taxon>Clostridia</taxon>
        <taxon>Lachnospirales</taxon>
        <taxon>Vallitaleaceae</taxon>
        <taxon>Vallitalea</taxon>
    </lineage>
</organism>
<dbReference type="Pfam" id="PF07907">
    <property type="entry name" value="YibE_F"/>
    <property type="match status" value="1"/>
</dbReference>
<sequence>MKQKILLFLAVILCFGVFVGGVQASGDTTDQINEEDYSEEIIPGKVIAIIKDDYETLETSGGDYVQKIQVLKVKLTKGEEKGKLIEVYNTVDGIMANSFDAKVGDELYCGIERDDQGNIVQGYISEVKRDRYLIYLVIAFVLLTVIVGGIKGIKTLFTLGITIVGVYFMLKGIISGQNPVVISIIVSFVVTIITMFVIGGFNKKAIAAIAGTLSGVIIAGTISLIIGYYANLSGLETSESQMLLYTTGTVKLDFKGILFASILLGTLGAVMDVCMSISSSIKELKDNNPIMTVGQLFKSGMNIGKDVMGTMSNTLILAYAGTSMCLMLLFMVNKMTLVDIVNMELISTEIVRALAGTIGLIVSIPITAIVASLLAKGDYSKV</sequence>
<name>A0A9W5Y9K4_9FIRM</name>
<gene>
    <name evidence="3" type="ORF">SH1V18_09010</name>
</gene>
<feature type="chain" id="PRO_5040948928" evidence="2">
    <location>
        <begin position="25"/>
        <end position="382"/>
    </location>
</feature>
<evidence type="ECO:0000256" key="1">
    <source>
        <dbReference type="SAM" id="Phobius"/>
    </source>
</evidence>
<dbReference type="AlphaFoldDB" id="A0A9W5Y9K4"/>
<reference evidence="3" key="1">
    <citation type="submission" date="2022-06" db="EMBL/GenBank/DDBJ databases">
        <title>Vallitalea longa sp. nov., an anaerobic bacterium isolated from marine sediment.</title>
        <authorList>
            <person name="Hirano S."/>
            <person name="Terahara T."/>
            <person name="Mori K."/>
            <person name="Hamada M."/>
            <person name="Matsumoto R."/>
            <person name="Kobayashi T."/>
        </authorList>
    </citation>
    <scope>NUCLEOTIDE SEQUENCE</scope>
    <source>
        <strain evidence="3">SH18-1</strain>
    </source>
</reference>
<dbReference type="PANTHER" id="PTHR41771:SF1">
    <property type="entry name" value="MEMBRANE PROTEIN"/>
    <property type="match status" value="1"/>
</dbReference>
<keyword evidence="4" id="KW-1185">Reference proteome</keyword>
<dbReference type="RefSeq" id="WP_281812664.1">
    <property type="nucleotide sequence ID" value="NZ_BRLB01000001.1"/>
</dbReference>
<feature type="transmembrane region" description="Helical" evidence="1">
    <location>
        <begin position="156"/>
        <end position="174"/>
    </location>
</feature>
<protein>
    <submittedName>
        <fullName evidence="3">Membrane protein</fullName>
    </submittedName>
</protein>
<keyword evidence="1" id="KW-0472">Membrane</keyword>
<dbReference type="EMBL" id="BRLB01000001">
    <property type="protein sequence ID" value="GKX28421.1"/>
    <property type="molecule type" value="Genomic_DNA"/>
</dbReference>
<dbReference type="PANTHER" id="PTHR41771">
    <property type="entry name" value="MEMBRANE PROTEIN-RELATED"/>
    <property type="match status" value="1"/>
</dbReference>
<proteinExistence type="predicted"/>
<feature type="transmembrane region" description="Helical" evidence="1">
    <location>
        <begin position="132"/>
        <end position="149"/>
    </location>
</feature>
<evidence type="ECO:0000313" key="4">
    <source>
        <dbReference type="Proteomes" id="UP001144256"/>
    </source>
</evidence>
<dbReference type="InterPro" id="IPR012507">
    <property type="entry name" value="YibE_F"/>
</dbReference>
<keyword evidence="1" id="KW-1133">Transmembrane helix</keyword>
<keyword evidence="1" id="KW-0812">Transmembrane</keyword>
<keyword evidence="2" id="KW-0732">Signal</keyword>